<dbReference type="Pfam" id="PF03929">
    <property type="entry name" value="PepSY_TM"/>
    <property type="match status" value="1"/>
</dbReference>
<comment type="caution">
    <text evidence="2">The sequence shown here is derived from an EMBL/GenBank/DDBJ whole genome shotgun (WGS) entry which is preliminary data.</text>
</comment>
<feature type="transmembrane region" description="Helical" evidence="1">
    <location>
        <begin position="506"/>
        <end position="527"/>
    </location>
</feature>
<dbReference type="OrthoDB" id="9806195at2"/>
<organism evidence="2 3">
    <name type="scientific">Flavobacterium columnare</name>
    <dbReference type="NCBI Taxonomy" id="996"/>
    <lineage>
        <taxon>Bacteria</taxon>
        <taxon>Pseudomonadati</taxon>
        <taxon>Bacteroidota</taxon>
        <taxon>Flavobacteriia</taxon>
        <taxon>Flavobacteriales</taxon>
        <taxon>Flavobacteriaceae</taxon>
        <taxon>Flavobacterium</taxon>
    </lineage>
</organism>
<proteinExistence type="predicted"/>
<name>A0A437U7R9_9FLAO</name>
<evidence type="ECO:0000313" key="3">
    <source>
        <dbReference type="Proteomes" id="UP000288951"/>
    </source>
</evidence>
<evidence type="ECO:0000313" key="2">
    <source>
        <dbReference type="EMBL" id="RVU89638.1"/>
    </source>
</evidence>
<keyword evidence="1" id="KW-0472">Membrane</keyword>
<keyword evidence="3" id="KW-1185">Reference proteome</keyword>
<evidence type="ECO:0000256" key="1">
    <source>
        <dbReference type="SAM" id="Phobius"/>
    </source>
</evidence>
<accession>A0A437U7R9</accession>
<keyword evidence="1" id="KW-1133">Transmembrane helix</keyword>
<protein>
    <submittedName>
        <fullName evidence="2">PepSY domain-containing protein</fullName>
    </submittedName>
</protein>
<sequence>MKPYKIMIKTIIQKIKKKIKQRIYKGHKLLAYITFIPVILWCLSGIMHPFMAHFFKPQIKNEWIEPKAIDPAKVKVSLQEILQKEKITTFKNCRFIEMNNNWFYQIKLRNNSLTYFNTLNGKKMKQGDEKYAQYLAKYFLDDNQSKILKIEYLTQFDHQYKYVNRYLPVYKITFDRNDNMQVYVETTSSKLATFNPLSRQIFIWFFDTFHNWSFLDAITTNEIRITFMIIFLGTIILSALSGIFIYGFFWKTFKKIQITSENKNRIHHRKLGLWFSILTIGFAFSGAFHLTKKWSAKPIQNMIYEPVLNRNKIKINPIEIAVDKTKFQNLSLIQFQDTIYYRCELKANLKPSFQDYSKGEKKKKKLAPIPDVFYLNAETNKIIKDLDIEYAEFLAHYFENSSFETTTCCEDQTLEETKNCRIDNVELLETKIITDFDSREYGFVNKRLPVVKLTYDTPEKITYFIETATSRIASVVSKSDQIEGYSFAIFHKFLWMDWAGKPIRDLVMTFAAIALLILTFLGFKLIIKK</sequence>
<keyword evidence="1" id="KW-0812">Transmembrane</keyword>
<feature type="transmembrane region" description="Helical" evidence="1">
    <location>
        <begin position="271"/>
        <end position="290"/>
    </location>
</feature>
<dbReference type="Proteomes" id="UP000288951">
    <property type="component" value="Unassembled WGS sequence"/>
</dbReference>
<feature type="transmembrane region" description="Helical" evidence="1">
    <location>
        <begin position="29"/>
        <end position="51"/>
    </location>
</feature>
<feature type="transmembrane region" description="Helical" evidence="1">
    <location>
        <begin position="225"/>
        <end position="250"/>
    </location>
</feature>
<dbReference type="AlphaFoldDB" id="A0A437U7R9"/>
<reference evidence="2" key="1">
    <citation type="submission" date="2018-12" db="EMBL/GenBank/DDBJ databases">
        <title>Draft genome sequence of Flaovobacterium columnare ARS1 isolated from channel catfish in Alabama.</title>
        <authorList>
            <person name="Cai W."/>
            <person name="Arias C."/>
        </authorList>
    </citation>
    <scope>NUCLEOTIDE SEQUENCE [LARGE SCALE GENOMIC DNA]</scope>
    <source>
        <strain evidence="2">ARS1</strain>
    </source>
</reference>
<dbReference type="InterPro" id="IPR005625">
    <property type="entry name" value="PepSY-ass_TM"/>
</dbReference>
<gene>
    <name evidence="2" type="ORF">EH230_12730</name>
</gene>
<dbReference type="EMBL" id="RQSM01000004">
    <property type="protein sequence ID" value="RVU89638.1"/>
    <property type="molecule type" value="Genomic_DNA"/>
</dbReference>